<feature type="transmembrane region" description="Helical" evidence="9">
    <location>
        <begin position="38"/>
        <end position="57"/>
    </location>
</feature>
<evidence type="ECO:0000256" key="6">
    <source>
        <dbReference type="ARBA" id="ARBA00023136"/>
    </source>
</evidence>
<dbReference type="SUPFAM" id="SSF81665">
    <property type="entry name" value="Calcium ATPase, transmembrane domain M"/>
    <property type="match status" value="1"/>
</dbReference>
<dbReference type="GO" id="GO:0005524">
    <property type="term" value="F:ATP binding"/>
    <property type="evidence" value="ECO:0007669"/>
    <property type="project" value="InterPro"/>
</dbReference>
<dbReference type="PANTHER" id="PTHR48085">
    <property type="entry name" value="CADMIUM/ZINC-TRANSPORTING ATPASE HMA2-RELATED"/>
    <property type="match status" value="1"/>
</dbReference>
<evidence type="ECO:0000256" key="5">
    <source>
        <dbReference type="ARBA" id="ARBA00022989"/>
    </source>
</evidence>
<keyword evidence="5 9" id="KW-1133">Transmembrane helix</keyword>
<dbReference type="PRINTS" id="PR00941">
    <property type="entry name" value="CDATPASE"/>
</dbReference>
<comment type="caution">
    <text evidence="11">The sequence shown here is derived from an EMBL/GenBank/DDBJ whole genome shotgun (WGS) entry which is preliminary data.</text>
</comment>
<evidence type="ECO:0000256" key="9">
    <source>
        <dbReference type="SAM" id="Phobius"/>
    </source>
</evidence>
<dbReference type="InterPro" id="IPR051014">
    <property type="entry name" value="Cation_Transport_ATPase_IB"/>
</dbReference>
<reference evidence="11" key="1">
    <citation type="journal article" date="2021" name="PeerJ">
        <title>Extensive microbial diversity within the chicken gut microbiome revealed by metagenomics and culture.</title>
        <authorList>
            <person name="Gilroy R."/>
            <person name="Ravi A."/>
            <person name="Getino M."/>
            <person name="Pursley I."/>
            <person name="Horton D.L."/>
            <person name="Alikhan N.F."/>
            <person name="Baker D."/>
            <person name="Gharbi K."/>
            <person name="Hall N."/>
            <person name="Watson M."/>
            <person name="Adriaenssens E.M."/>
            <person name="Foster-Nyarko E."/>
            <person name="Jarju S."/>
            <person name="Secka A."/>
            <person name="Antonio M."/>
            <person name="Oren A."/>
            <person name="Chaudhuri R.R."/>
            <person name="La Ragione R."/>
            <person name="Hildebrand F."/>
            <person name="Pallen M.J."/>
        </authorList>
    </citation>
    <scope>NUCLEOTIDE SEQUENCE</scope>
    <source>
        <strain evidence="11">6627</strain>
    </source>
</reference>
<dbReference type="InterPro" id="IPR018303">
    <property type="entry name" value="ATPase_P-typ_P_site"/>
</dbReference>
<feature type="transmembrane region" description="Helical" evidence="9">
    <location>
        <begin position="269"/>
        <end position="290"/>
    </location>
</feature>
<organism evidence="11 12">
    <name type="scientific">Candidatus Ligilactobacillus excrementigallinarum</name>
    <dbReference type="NCBI Taxonomy" id="2838641"/>
    <lineage>
        <taxon>Bacteria</taxon>
        <taxon>Bacillati</taxon>
        <taxon>Bacillota</taxon>
        <taxon>Bacilli</taxon>
        <taxon>Lactobacillales</taxon>
        <taxon>Lactobacillaceae</taxon>
        <taxon>Ligilactobacillus</taxon>
    </lineage>
</organism>
<dbReference type="InterPro" id="IPR023214">
    <property type="entry name" value="HAD_sf"/>
</dbReference>
<reference evidence="11" key="2">
    <citation type="submission" date="2021-04" db="EMBL/GenBank/DDBJ databases">
        <authorList>
            <person name="Gilroy R."/>
        </authorList>
    </citation>
    <scope>NUCLEOTIDE SEQUENCE</scope>
    <source>
        <strain evidence="11">6627</strain>
    </source>
</reference>
<evidence type="ECO:0000256" key="8">
    <source>
        <dbReference type="ARBA" id="ARBA00049338"/>
    </source>
</evidence>
<evidence type="ECO:0000256" key="4">
    <source>
        <dbReference type="ARBA" id="ARBA00022692"/>
    </source>
</evidence>
<dbReference type="Gene3D" id="3.40.1110.10">
    <property type="entry name" value="Calcium-transporting ATPase, cytoplasmic domain N"/>
    <property type="match status" value="1"/>
</dbReference>
<dbReference type="InterPro" id="IPR001757">
    <property type="entry name" value="P_typ_ATPase"/>
</dbReference>
<dbReference type="EMBL" id="DXFP01000021">
    <property type="protein sequence ID" value="HIX01682.1"/>
    <property type="molecule type" value="Genomic_DNA"/>
</dbReference>
<dbReference type="Proteomes" id="UP000823963">
    <property type="component" value="Unassembled WGS sequence"/>
</dbReference>
<dbReference type="Pfam" id="PF00122">
    <property type="entry name" value="E1-E2_ATPase"/>
    <property type="match status" value="1"/>
</dbReference>
<dbReference type="GO" id="GO:0008551">
    <property type="term" value="F:P-type cadmium transporter activity"/>
    <property type="evidence" value="ECO:0007669"/>
    <property type="project" value="UniProtKB-EC"/>
</dbReference>
<evidence type="ECO:0000313" key="12">
    <source>
        <dbReference type="Proteomes" id="UP000823963"/>
    </source>
</evidence>
<feature type="transmembrane region" description="Helical" evidence="9">
    <location>
        <begin position="238"/>
        <end position="257"/>
    </location>
</feature>
<dbReference type="InterPro" id="IPR008250">
    <property type="entry name" value="ATPase_P-typ_transduc_dom_A_sf"/>
</dbReference>
<gene>
    <name evidence="11" type="ORF">H9861_02890</name>
</gene>
<dbReference type="GO" id="GO:0016020">
    <property type="term" value="C:membrane"/>
    <property type="evidence" value="ECO:0007669"/>
    <property type="project" value="UniProtKB-SubCell"/>
</dbReference>
<evidence type="ECO:0000256" key="2">
    <source>
        <dbReference type="ARBA" id="ARBA00006024"/>
    </source>
</evidence>
<comment type="subcellular location">
    <subcellularLocation>
        <location evidence="1">Membrane</location>
        <topology evidence="1">Multi-pass membrane protein</topology>
    </subcellularLocation>
</comment>
<dbReference type="InterPro" id="IPR023298">
    <property type="entry name" value="ATPase_P-typ_TM_dom_sf"/>
</dbReference>
<dbReference type="NCBIfam" id="TIGR01494">
    <property type="entry name" value="ATPase_P-type"/>
    <property type="match status" value="1"/>
</dbReference>
<dbReference type="SUPFAM" id="SSF81653">
    <property type="entry name" value="Calcium ATPase, transduction domain A"/>
    <property type="match status" value="1"/>
</dbReference>
<protein>
    <recommendedName>
        <fullName evidence="7">Cd(2+)-exporting ATPase</fullName>
        <ecNumber evidence="7">7.2.2.21</ecNumber>
    </recommendedName>
</protein>
<dbReference type="Gene3D" id="2.70.150.10">
    <property type="entry name" value="Calcium-transporting ATPase, cytoplasmic transduction domain A"/>
    <property type="match status" value="1"/>
</dbReference>
<feature type="non-terminal residue" evidence="11">
    <location>
        <position position="345"/>
    </location>
</feature>
<dbReference type="PROSITE" id="PS00154">
    <property type="entry name" value="ATPASE_E1_E2"/>
    <property type="match status" value="1"/>
</dbReference>
<proteinExistence type="inferred from homology"/>
<sequence>MINSKLNAKQRRALIRIVAGILLVLCASFLVPESNLKIAIYLIAYLIAGYPILIKAIRHLFHGKLFDENFLMTVATVGAILIRQFPEAVMVILLYEIGEFFQDKAIESSQASVTDLLDKRPSETLRIRNGHEEKILSEKVKVGDLLVIKPGDQVPVDGRIIDGEADVDTAVLTGESVPRHLQINDQLLSGMIVQDGVLKVKVTHAYNDSTVAKILDLVENAANRKTKTENFITKFSRVYTPVVVFSALLLAIVPPLILHTEFRPWISRALIFLVISCPCALVISVPLSYFSGIGAASKIGALIKGSNYLEALTKVDGAIFDKTGTLTKGKFTVTQVHAVTGFSEE</sequence>
<dbReference type="AlphaFoldDB" id="A0A9D1UWL0"/>
<evidence type="ECO:0000259" key="10">
    <source>
        <dbReference type="Pfam" id="PF00122"/>
    </source>
</evidence>
<feature type="transmembrane region" description="Helical" evidence="9">
    <location>
        <begin position="13"/>
        <end position="32"/>
    </location>
</feature>
<keyword evidence="4 9" id="KW-0812">Transmembrane</keyword>
<dbReference type="Gene3D" id="3.40.50.1000">
    <property type="entry name" value="HAD superfamily/HAD-like"/>
    <property type="match status" value="1"/>
</dbReference>
<evidence type="ECO:0000256" key="1">
    <source>
        <dbReference type="ARBA" id="ARBA00004141"/>
    </source>
</evidence>
<comment type="catalytic activity">
    <reaction evidence="8">
        <text>Cd(2+)(in) + ATP + H2O = Cd(2+)(out) + ADP + phosphate + H(+)</text>
        <dbReference type="Rhea" id="RHEA:12132"/>
        <dbReference type="ChEBI" id="CHEBI:15377"/>
        <dbReference type="ChEBI" id="CHEBI:15378"/>
        <dbReference type="ChEBI" id="CHEBI:30616"/>
        <dbReference type="ChEBI" id="CHEBI:43474"/>
        <dbReference type="ChEBI" id="CHEBI:48775"/>
        <dbReference type="ChEBI" id="CHEBI:456216"/>
        <dbReference type="EC" id="7.2.2.21"/>
    </reaction>
</comment>
<evidence type="ECO:0000313" key="11">
    <source>
        <dbReference type="EMBL" id="HIX01682.1"/>
    </source>
</evidence>
<dbReference type="PANTHER" id="PTHR48085:SF5">
    <property type="entry name" value="CADMIUM_ZINC-TRANSPORTING ATPASE HMA4-RELATED"/>
    <property type="match status" value="1"/>
</dbReference>
<feature type="domain" description="P-type ATPase A" evidence="10">
    <location>
        <begin position="121"/>
        <end position="219"/>
    </location>
</feature>
<dbReference type="InterPro" id="IPR059000">
    <property type="entry name" value="ATPase_P-type_domA"/>
</dbReference>
<evidence type="ECO:0000256" key="3">
    <source>
        <dbReference type="ARBA" id="ARBA00022539"/>
    </source>
</evidence>
<dbReference type="EC" id="7.2.2.21" evidence="7"/>
<dbReference type="InterPro" id="IPR023299">
    <property type="entry name" value="ATPase_P-typ_cyto_dom_N"/>
</dbReference>
<keyword evidence="6 9" id="KW-0472">Membrane</keyword>
<name>A0A9D1UWL0_9LACO</name>
<dbReference type="GO" id="GO:0016887">
    <property type="term" value="F:ATP hydrolysis activity"/>
    <property type="evidence" value="ECO:0007669"/>
    <property type="project" value="InterPro"/>
</dbReference>
<evidence type="ECO:0000256" key="7">
    <source>
        <dbReference type="ARBA" id="ARBA00039103"/>
    </source>
</evidence>
<accession>A0A9D1UWL0</accession>
<keyword evidence="3" id="KW-0104">Cadmium</keyword>
<comment type="similarity">
    <text evidence="2">Belongs to the cation transport ATPase (P-type) (TC 3.A.3) family. Type IB subfamily.</text>
</comment>
<dbReference type="InterPro" id="IPR027256">
    <property type="entry name" value="P-typ_ATPase_IB"/>
</dbReference>